<dbReference type="Pfam" id="PF14388">
    <property type="entry name" value="DUF4419"/>
    <property type="match status" value="1"/>
</dbReference>
<dbReference type="AlphaFoldDB" id="A0A179FNF3"/>
<comment type="caution">
    <text evidence="1">The sequence shown here is derived from an EMBL/GenBank/DDBJ whole genome shotgun (WGS) entry which is preliminary data.</text>
</comment>
<dbReference type="EMBL" id="LSBJ02000004">
    <property type="protein sequence ID" value="OAQ67104.1"/>
    <property type="molecule type" value="Genomic_DNA"/>
</dbReference>
<sequence>MPTIVRPRPEKVGLNTDKAVHSSAALLKQTSTAWTVDKAQVTDYGVQTNKRIGPENRAVLRTSFSYLDETPRSIVPYGNGFVDGIIRAFQQDLHLVLRPDDVWLAILTQFSFYVNGASDELRDKFVDHDGKKTICVDVTPQKFEDVDIGKLSVQFTQAMKKQVKDGDEFVDWLLPKFSTTTETDEAVAAIMLMSTMKSYFEYLMLCGCGFPSVTLQGSRDDWVDIRNRIPRFADYGTDAKEWSVYLEKILDKMILSFDEPESRDVRDFWMNVRHAAGHDGSMDMRTMSGWITAFCFWTQEGKRNRGYEDEVLYARGESGVDRRRLVLDGVRFPVMHWKAVTRGVAEVGVTVVDLRGERMETTVVAGSVGVEGVGGGDGGGDVVGDRVGGGAIGVVRPVSGWWMLLDRIEKL</sequence>
<evidence type="ECO:0000313" key="2">
    <source>
        <dbReference type="Proteomes" id="UP000078397"/>
    </source>
</evidence>
<name>A0A179FNF3_METCM</name>
<dbReference type="PANTHER" id="PTHR31252:SF11">
    <property type="entry name" value="DUF4419 DOMAIN-CONTAINING PROTEIN"/>
    <property type="match status" value="1"/>
</dbReference>
<accession>A0A179FNF3</accession>
<evidence type="ECO:0000313" key="1">
    <source>
        <dbReference type="EMBL" id="OAQ67104.1"/>
    </source>
</evidence>
<dbReference type="Proteomes" id="UP000078397">
    <property type="component" value="Unassembled WGS sequence"/>
</dbReference>
<protein>
    <submittedName>
        <fullName evidence="1">Uncharacterized protein</fullName>
    </submittedName>
</protein>
<organism evidence="1 2">
    <name type="scientific">Pochonia chlamydosporia 170</name>
    <dbReference type="NCBI Taxonomy" id="1380566"/>
    <lineage>
        <taxon>Eukaryota</taxon>
        <taxon>Fungi</taxon>
        <taxon>Dikarya</taxon>
        <taxon>Ascomycota</taxon>
        <taxon>Pezizomycotina</taxon>
        <taxon>Sordariomycetes</taxon>
        <taxon>Hypocreomycetidae</taxon>
        <taxon>Hypocreales</taxon>
        <taxon>Clavicipitaceae</taxon>
        <taxon>Pochonia</taxon>
    </lineage>
</organism>
<proteinExistence type="predicted"/>
<dbReference type="GeneID" id="28856196"/>
<keyword evidence="2" id="KW-1185">Reference proteome</keyword>
<dbReference type="InterPro" id="IPR025533">
    <property type="entry name" value="DUF4419"/>
</dbReference>
<reference evidence="1 2" key="1">
    <citation type="journal article" date="2016" name="PLoS Pathog.">
        <title>Biosynthesis of antibiotic leucinostatins in bio-control fungus Purpureocillium lilacinum and their inhibition on phytophthora revealed by genome mining.</title>
        <authorList>
            <person name="Wang G."/>
            <person name="Liu Z."/>
            <person name="Lin R."/>
            <person name="Li E."/>
            <person name="Mao Z."/>
            <person name="Ling J."/>
            <person name="Yang Y."/>
            <person name="Yin W.B."/>
            <person name="Xie B."/>
        </authorList>
    </citation>
    <scope>NUCLEOTIDE SEQUENCE [LARGE SCALE GENOMIC DNA]</scope>
    <source>
        <strain evidence="1">170</strain>
    </source>
</reference>
<dbReference type="KEGG" id="pchm:VFPPC_14433"/>
<dbReference type="RefSeq" id="XP_018144191.1">
    <property type="nucleotide sequence ID" value="XM_018292202.1"/>
</dbReference>
<dbReference type="OrthoDB" id="9978173at2759"/>
<dbReference type="PANTHER" id="PTHR31252">
    <property type="entry name" value="DUF4419 DOMAIN-CONTAINING PROTEIN"/>
    <property type="match status" value="1"/>
</dbReference>
<gene>
    <name evidence="1" type="ORF">VFPPC_14433</name>
</gene>